<feature type="transmembrane region" description="Helical" evidence="12">
    <location>
        <begin position="546"/>
        <end position="565"/>
    </location>
</feature>
<feature type="transmembrane region" description="Helical" evidence="12">
    <location>
        <begin position="1294"/>
        <end position="1317"/>
    </location>
</feature>
<comment type="subcellular location">
    <subcellularLocation>
        <location evidence="1">Membrane</location>
        <topology evidence="1">Multi-pass membrane protein</topology>
    </subcellularLocation>
</comment>
<evidence type="ECO:0000256" key="11">
    <source>
        <dbReference type="SAM" id="MobiDB-lite"/>
    </source>
</evidence>
<evidence type="ECO:0000256" key="8">
    <source>
        <dbReference type="ARBA" id="ARBA00022989"/>
    </source>
</evidence>
<evidence type="ECO:0000256" key="10">
    <source>
        <dbReference type="ARBA" id="ARBA00037747"/>
    </source>
</evidence>
<dbReference type="Proteomes" id="UP001341281">
    <property type="component" value="Chromosome 04"/>
</dbReference>
<feature type="transmembrane region" description="Helical" evidence="12">
    <location>
        <begin position="686"/>
        <end position="705"/>
    </location>
</feature>
<dbReference type="FunFam" id="3.40.50.300:FF:000059">
    <property type="entry name" value="ABC transporter G family member 40"/>
    <property type="match status" value="1"/>
</dbReference>
<dbReference type="GO" id="GO:0140359">
    <property type="term" value="F:ABC-type transporter activity"/>
    <property type="evidence" value="ECO:0007669"/>
    <property type="project" value="InterPro"/>
</dbReference>
<dbReference type="PANTHER" id="PTHR48040">
    <property type="entry name" value="PLEIOTROPIC DRUG RESISTANCE PROTEIN 1-LIKE ISOFORM X1"/>
    <property type="match status" value="1"/>
</dbReference>
<dbReference type="InterPro" id="IPR043926">
    <property type="entry name" value="ABCG_dom"/>
</dbReference>
<evidence type="ECO:0000256" key="7">
    <source>
        <dbReference type="ARBA" id="ARBA00022840"/>
    </source>
</evidence>
<feature type="compositionally biased region" description="Basic and acidic residues" evidence="11">
    <location>
        <begin position="35"/>
        <end position="45"/>
    </location>
</feature>
<feature type="transmembrane region" description="Helical" evidence="12">
    <location>
        <begin position="741"/>
        <end position="768"/>
    </location>
</feature>
<keyword evidence="15" id="KW-1185">Reference proteome</keyword>
<dbReference type="InterPro" id="IPR013581">
    <property type="entry name" value="PDR_assoc"/>
</dbReference>
<feature type="transmembrane region" description="Helical" evidence="12">
    <location>
        <begin position="1182"/>
        <end position="1200"/>
    </location>
</feature>
<dbReference type="GO" id="GO:0016887">
    <property type="term" value="F:ATP hydrolysis activity"/>
    <property type="evidence" value="ECO:0007669"/>
    <property type="project" value="InterPro"/>
</dbReference>
<dbReference type="EMBL" id="CP144748">
    <property type="protein sequence ID" value="WVZ69772.1"/>
    <property type="molecule type" value="Genomic_DNA"/>
</dbReference>
<evidence type="ECO:0000256" key="12">
    <source>
        <dbReference type="SAM" id="Phobius"/>
    </source>
</evidence>
<dbReference type="Pfam" id="PF08370">
    <property type="entry name" value="PDR_assoc"/>
    <property type="match status" value="1"/>
</dbReference>
<dbReference type="PROSITE" id="PS50893">
    <property type="entry name" value="ABC_TRANSPORTER_2"/>
    <property type="match status" value="2"/>
</dbReference>
<comment type="similarity">
    <text evidence="2">Belongs to the ABC transporter superfamily. ABCG family. PDR (TC 3.A.1.205) subfamily.</text>
</comment>
<keyword evidence="5" id="KW-0677">Repeat</keyword>
<protein>
    <recommendedName>
        <fullName evidence="13">ABC transporter domain-containing protein</fullName>
    </recommendedName>
</protein>
<feature type="region of interest" description="Disordered" evidence="11">
    <location>
        <begin position="1"/>
        <end position="45"/>
    </location>
</feature>
<feature type="domain" description="ABC transporter" evidence="13">
    <location>
        <begin position="117"/>
        <end position="418"/>
    </location>
</feature>
<dbReference type="InterPro" id="IPR013525">
    <property type="entry name" value="ABC2_TM"/>
</dbReference>
<dbReference type="InterPro" id="IPR003439">
    <property type="entry name" value="ABC_transporter-like_ATP-bd"/>
</dbReference>
<dbReference type="Pfam" id="PF00005">
    <property type="entry name" value="ABC_tran"/>
    <property type="match status" value="2"/>
</dbReference>
<evidence type="ECO:0000256" key="6">
    <source>
        <dbReference type="ARBA" id="ARBA00022741"/>
    </source>
</evidence>
<keyword evidence="8 12" id="KW-1133">Transmembrane helix</keyword>
<dbReference type="SUPFAM" id="SSF52540">
    <property type="entry name" value="P-loop containing nucleoside triphosphate hydrolases"/>
    <property type="match status" value="2"/>
</dbReference>
<dbReference type="InterPro" id="IPR003593">
    <property type="entry name" value="AAA+_ATPase"/>
</dbReference>
<evidence type="ECO:0000256" key="1">
    <source>
        <dbReference type="ARBA" id="ARBA00004141"/>
    </source>
</evidence>
<keyword evidence="6" id="KW-0547">Nucleotide-binding</keyword>
<keyword evidence="9 12" id="KW-0472">Membrane</keyword>
<organism evidence="14 15">
    <name type="scientific">Paspalum notatum var. saurae</name>
    <dbReference type="NCBI Taxonomy" id="547442"/>
    <lineage>
        <taxon>Eukaryota</taxon>
        <taxon>Viridiplantae</taxon>
        <taxon>Streptophyta</taxon>
        <taxon>Embryophyta</taxon>
        <taxon>Tracheophyta</taxon>
        <taxon>Spermatophyta</taxon>
        <taxon>Magnoliopsida</taxon>
        <taxon>Liliopsida</taxon>
        <taxon>Poales</taxon>
        <taxon>Poaceae</taxon>
        <taxon>PACMAD clade</taxon>
        <taxon>Panicoideae</taxon>
        <taxon>Andropogonodae</taxon>
        <taxon>Paspaleae</taxon>
        <taxon>Paspalinae</taxon>
        <taxon>Paspalum</taxon>
    </lineage>
</organism>
<feature type="transmembrane region" description="Helical" evidence="12">
    <location>
        <begin position="1244"/>
        <end position="1263"/>
    </location>
</feature>
<accession>A0AAQ3TD20</accession>
<feature type="transmembrane region" description="Helical" evidence="12">
    <location>
        <begin position="597"/>
        <end position="619"/>
    </location>
</feature>
<dbReference type="GO" id="GO:0016020">
    <property type="term" value="C:membrane"/>
    <property type="evidence" value="ECO:0007669"/>
    <property type="project" value="UniProtKB-SubCell"/>
</dbReference>
<keyword evidence="7" id="KW-0067">ATP-binding</keyword>
<evidence type="ECO:0000256" key="3">
    <source>
        <dbReference type="ARBA" id="ARBA00022448"/>
    </source>
</evidence>
<dbReference type="Gene3D" id="3.40.50.300">
    <property type="entry name" value="P-loop containing nucleotide triphosphate hydrolases"/>
    <property type="match status" value="2"/>
</dbReference>
<dbReference type="CDD" id="cd03232">
    <property type="entry name" value="ABCG_PDR_domain2"/>
    <property type="match status" value="1"/>
</dbReference>
<keyword evidence="4 12" id="KW-0812">Transmembrane</keyword>
<dbReference type="Pfam" id="PF19055">
    <property type="entry name" value="ABC2_membrane_7"/>
    <property type="match status" value="1"/>
</dbReference>
<feature type="transmembrane region" description="Helical" evidence="12">
    <location>
        <begin position="1145"/>
        <end position="1170"/>
    </location>
</feature>
<dbReference type="InterPro" id="IPR027417">
    <property type="entry name" value="P-loop_NTPase"/>
</dbReference>
<evidence type="ECO:0000259" key="13">
    <source>
        <dbReference type="PROSITE" id="PS50893"/>
    </source>
</evidence>
<evidence type="ECO:0000313" key="15">
    <source>
        <dbReference type="Proteomes" id="UP001341281"/>
    </source>
</evidence>
<feature type="transmembrane region" description="Helical" evidence="12">
    <location>
        <begin position="1212"/>
        <end position="1232"/>
    </location>
</feature>
<feature type="transmembrane region" description="Helical" evidence="12">
    <location>
        <begin position="1102"/>
        <end position="1125"/>
    </location>
</feature>
<sequence length="1322" mass="148981">MEDDEGAPPPPTRHGSRRGGVEEKTPAAAGSAAAEEERWQQPGPEERRRLLERLVSMPEDNGAFLAKIKQRMDSAHVENPTIEVRFKNLSIDAEAYIGKRGVPTIANFFTNKMEEVLNFLHIIPTKKAKISILQDISGIIKPSRLTLLLGPPGCGKTSLLLALAGQLDSALKMSGVVTYNGHTMDEFVPQRCAAYVSQEDVHLAEMTVRETFSFSARCQGTGARQGLLSEVCAREKVANIKPDPNINLFMKARINTMRWKTLNTMQYHCFIVYIYKKSNLASSFKGHADIVTDYILKNLGVEMCADTLVGDAMTRGISGGQKKRVTTGEMLVGPTKVLFMDEISTGLDSSTTFQTVRFLQQLVHILEGTALISLLQPTPETYKLFDDIILLSDGKIVYQGPRVHVQEFFEWMGFKCPTRKGVADFLQEVTSKRDQQQYWVKDAPHQYVSAVEFSEAFRSFHVSTRLQADLQAPFNKKRSHPIVLTSEKYGASKMELFQACFSREYLLMKRNSFVYIFKLMQLIFQAFIVMTVFMRTEMQHNNIEDGTIYIGILYSGVNTSIFNAYQELVWTVVRLPVFHKQRNIHMYPAWAYALPMFLLRIPVSILESIIWTAMTYYTVGFDPSFERMLKQILLFTLVSQMAYGKFRLLAALGRDMVTTYTIQSFADSMLLALGGFYMSRNNIKEWFIWGYWSSPLMYAMNAITANEFLGKQWNNVISNGQTTDTIGIAVMKSHGFFPEPYWFWIGAGALVGYAIVLNSLFALALAYFDQDGKPTTAEICQAGILNKTDGIVLPFTPLTVVFEDIKYSIDMPKQMKGKGDKEDRLTLLNGLTGAFQPGVLTALMGVSGAGKTTLLDVLAGRKTGGYIEGSIKVSGFPKKQETFARVSGYCEQNDIHSPHVTVCESLIHSAWLRLPSEVSYATKMAFVKEVMELVELTALKDAIIGLPGISGLSIDQRKRLTIAVELVANPSVIFMDEPTSGLDARAAAVVMRTVRNTVNTGRTVVCTIHQPSIDVFESFDELFLIKLGGEEIYVGPLGDSSHHLVEYFQKITGENIKEGYNPATWMLEITSDGQEELIGVNFAEMYKNSEMYRHNRQDMFDAMGSMCSAVFFIGVQNTITIQPVVDAERTVFYREKAAGMYSSYPYALAQVMIEIPYVFIQSVMFTLVLYPMVGYAWALTKFLWFLYFIFTTFLYFTYYGMVSVSVSPNCEISLVISAAFYNIWSIFSGFVIPYGRIPIWWRWYYWLNPVAWSLYGLVTSQYGDLEGTLGDATGKSIKDYILWYFGFNKDFLKVVAAVVLGFNLLFAFIFIVSIKVVNYQSR</sequence>
<dbReference type="PANTHER" id="PTHR48040:SF35">
    <property type="entry name" value="ABC TRANSPORTER G FAMILY MEMBER 39-LIKE"/>
    <property type="match status" value="1"/>
</dbReference>
<dbReference type="InterPro" id="IPR034003">
    <property type="entry name" value="ABCG_PDR_2"/>
</dbReference>
<evidence type="ECO:0000313" key="14">
    <source>
        <dbReference type="EMBL" id="WVZ69772.1"/>
    </source>
</evidence>
<evidence type="ECO:0000256" key="5">
    <source>
        <dbReference type="ARBA" id="ARBA00022737"/>
    </source>
</evidence>
<dbReference type="SMART" id="SM00382">
    <property type="entry name" value="AAA"/>
    <property type="match status" value="2"/>
</dbReference>
<gene>
    <name evidence="14" type="ORF">U9M48_018507</name>
</gene>
<reference evidence="14 15" key="1">
    <citation type="submission" date="2024-02" db="EMBL/GenBank/DDBJ databases">
        <title>High-quality chromosome-scale genome assembly of Pensacola bahiagrass (Paspalum notatum Flugge var. saurae).</title>
        <authorList>
            <person name="Vega J.M."/>
            <person name="Podio M."/>
            <person name="Orjuela J."/>
            <person name="Siena L.A."/>
            <person name="Pessino S.C."/>
            <person name="Combes M.C."/>
            <person name="Mariac C."/>
            <person name="Albertini E."/>
            <person name="Pupilli F."/>
            <person name="Ortiz J.P.A."/>
            <person name="Leblanc O."/>
        </authorList>
    </citation>
    <scope>NUCLEOTIDE SEQUENCE [LARGE SCALE GENOMIC DNA]</scope>
    <source>
        <strain evidence="14">R1</strain>
        <tissue evidence="14">Leaf</tissue>
    </source>
</reference>
<dbReference type="Pfam" id="PF01061">
    <property type="entry name" value="ABC2_membrane"/>
    <property type="match status" value="2"/>
</dbReference>
<proteinExistence type="inferred from homology"/>
<comment type="function">
    <text evidence="10">May be a general defense protein.</text>
</comment>
<feature type="domain" description="ABC transporter" evidence="13">
    <location>
        <begin position="800"/>
        <end position="1052"/>
    </location>
</feature>
<evidence type="ECO:0000256" key="9">
    <source>
        <dbReference type="ARBA" id="ARBA00023136"/>
    </source>
</evidence>
<evidence type="ECO:0000256" key="4">
    <source>
        <dbReference type="ARBA" id="ARBA00022692"/>
    </source>
</evidence>
<feature type="transmembrane region" description="Helical" evidence="12">
    <location>
        <begin position="513"/>
        <end position="534"/>
    </location>
</feature>
<name>A0AAQ3TD20_PASNO</name>
<dbReference type="GO" id="GO:0005524">
    <property type="term" value="F:ATP binding"/>
    <property type="evidence" value="ECO:0007669"/>
    <property type="project" value="UniProtKB-KW"/>
</dbReference>
<keyword evidence="3" id="KW-0813">Transport</keyword>
<evidence type="ECO:0000256" key="2">
    <source>
        <dbReference type="ARBA" id="ARBA00006012"/>
    </source>
</evidence>